<organism evidence="4 5">
    <name type="scientific">Candidatus Collierbacteria bacterium GW2011_GWA2_42_17</name>
    <dbReference type="NCBI Taxonomy" id="1618378"/>
    <lineage>
        <taxon>Bacteria</taxon>
        <taxon>Candidatus Collieribacteriota</taxon>
    </lineage>
</organism>
<name>A0A0G0Z2D0_9BACT</name>
<keyword evidence="1" id="KW-0378">Hydrolase</keyword>
<evidence type="ECO:0000313" key="5">
    <source>
        <dbReference type="Proteomes" id="UP000033854"/>
    </source>
</evidence>
<dbReference type="InterPro" id="IPR036866">
    <property type="entry name" value="RibonucZ/Hydroxyglut_hydro"/>
</dbReference>
<dbReference type="InterPro" id="IPR001279">
    <property type="entry name" value="Metallo-B-lactamas"/>
</dbReference>
<sequence>MVTGSCYFLTGESTGLMVDYGMFQGKAEEMGLNSVKPDIDFDKLTAVVLTHAHLDHCGRLPLLLRYGFRGPIFMTEATKALAELVLYDSAKIAKEEELKVVLYTDEDVEKIMKQVQLVEYDKPFMVGEFEVVLMDAGHILGSATVLVRDTKTEKLVSFSGDLGNTPEPLLDPTHWVTKADISVVESTYGDEIHESRDEVEELAKIVAEAEAEKGTVIIPSFSLQRAQEILYIFDQLKKQGKMVEETPVFLDSPMAIKATEVFRDFPSLYNRKLETQAKTDDPFDFPGLVLCDTMEKSRQIKNMVGTKIIVAGSGMMNGGRVIHHVVSFLGEPKTQLVFVGYQADGTMGRLIKDGIKKVNVWGNEVTIRAKIKEIKTMSSHADQGQILTWLGKMEGLSHVILTHGEELPRLVLAEKIRQSLPGIKVDLPLLHDEIEI</sequence>
<evidence type="ECO:0000256" key="1">
    <source>
        <dbReference type="ARBA" id="ARBA00022801"/>
    </source>
</evidence>
<reference evidence="4 5" key="1">
    <citation type="journal article" date="2015" name="Nature">
        <title>rRNA introns, odd ribosomes, and small enigmatic genomes across a large radiation of phyla.</title>
        <authorList>
            <person name="Brown C.T."/>
            <person name="Hug L.A."/>
            <person name="Thomas B.C."/>
            <person name="Sharon I."/>
            <person name="Castelle C.J."/>
            <person name="Singh A."/>
            <person name="Wilkins M.J."/>
            <person name="Williams K.H."/>
            <person name="Banfield J.F."/>
        </authorList>
    </citation>
    <scope>NUCLEOTIDE SEQUENCE [LARGE SCALE GENOMIC DNA]</scope>
</reference>
<dbReference type="CDD" id="cd16295">
    <property type="entry name" value="TTHA0252-CPSF-like_MBL-fold"/>
    <property type="match status" value="1"/>
</dbReference>
<dbReference type="PANTHER" id="PTHR11203:SF37">
    <property type="entry name" value="INTEGRATOR COMPLEX SUBUNIT 11"/>
    <property type="match status" value="1"/>
</dbReference>
<evidence type="ECO:0000259" key="2">
    <source>
        <dbReference type="SMART" id="SM00849"/>
    </source>
</evidence>
<dbReference type="SMART" id="SM01027">
    <property type="entry name" value="Beta-Casp"/>
    <property type="match status" value="1"/>
</dbReference>
<dbReference type="InterPro" id="IPR022712">
    <property type="entry name" value="Beta_Casp"/>
</dbReference>
<evidence type="ECO:0000259" key="3">
    <source>
        <dbReference type="SMART" id="SM01027"/>
    </source>
</evidence>
<dbReference type="SUPFAM" id="SSF56281">
    <property type="entry name" value="Metallo-hydrolase/oxidoreductase"/>
    <property type="match status" value="1"/>
</dbReference>
<evidence type="ECO:0000313" key="4">
    <source>
        <dbReference type="EMBL" id="KKS42945.1"/>
    </source>
</evidence>
<dbReference type="Gene3D" id="3.60.15.10">
    <property type="entry name" value="Ribonuclease Z/Hydroxyacylglutathione hydrolase-like"/>
    <property type="match status" value="1"/>
</dbReference>
<feature type="domain" description="Beta-Casp" evidence="3">
    <location>
        <begin position="226"/>
        <end position="351"/>
    </location>
</feature>
<gene>
    <name evidence="4" type="ORF">UV06_C0004G0080</name>
</gene>
<dbReference type="EMBL" id="LCDA01000004">
    <property type="protein sequence ID" value="KKS42945.1"/>
    <property type="molecule type" value="Genomic_DNA"/>
</dbReference>
<dbReference type="SMART" id="SM00849">
    <property type="entry name" value="Lactamase_B"/>
    <property type="match status" value="1"/>
</dbReference>
<dbReference type="Proteomes" id="UP000033854">
    <property type="component" value="Unassembled WGS sequence"/>
</dbReference>
<dbReference type="Gene3D" id="3.40.50.10890">
    <property type="match status" value="1"/>
</dbReference>
<dbReference type="GO" id="GO:0016787">
    <property type="term" value="F:hydrolase activity"/>
    <property type="evidence" value="ECO:0007669"/>
    <property type="project" value="UniProtKB-KW"/>
</dbReference>
<accession>A0A0G0Z2D0</accession>
<dbReference type="GO" id="GO:0004521">
    <property type="term" value="F:RNA endonuclease activity"/>
    <property type="evidence" value="ECO:0007669"/>
    <property type="project" value="TreeGrafter"/>
</dbReference>
<proteinExistence type="predicted"/>
<dbReference type="InterPro" id="IPR050698">
    <property type="entry name" value="MBL"/>
</dbReference>
<dbReference type="PATRIC" id="fig|1618378.3.peg.555"/>
<dbReference type="Pfam" id="PF00753">
    <property type="entry name" value="Lactamase_B"/>
    <property type="match status" value="1"/>
</dbReference>
<dbReference type="Pfam" id="PF10996">
    <property type="entry name" value="Beta-Casp"/>
    <property type="match status" value="1"/>
</dbReference>
<comment type="caution">
    <text evidence="4">The sequence shown here is derived from an EMBL/GenBank/DDBJ whole genome shotgun (WGS) entry which is preliminary data.</text>
</comment>
<dbReference type="Pfam" id="PF07521">
    <property type="entry name" value="RMMBL"/>
    <property type="match status" value="1"/>
</dbReference>
<dbReference type="PANTHER" id="PTHR11203">
    <property type="entry name" value="CLEAVAGE AND POLYADENYLATION SPECIFICITY FACTOR FAMILY MEMBER"/>
    <property type="match status" value="1"/>
</dbReference>
<dbReference type="AlphaFoldDB" id="A0A0G0Z2D0"/>
<protein>
    <submittedName>
        <fullName evidence="4">RNA-metabolising metallo-beta-lactamase</fullName>
    </submittedName>
</protein>
<dbReference type="InterPro" id="IPR011108">
    <property type="entry name" value="RMMBL"/>
</dbReference>
<feature type="domain" description="Metallo-beta-lactamase" evidence="2">
    <location>
        <begin position="3"/>
        <end position="210"/>
    </location>
</feature>